<reference evidence="2 3" key="1">
    <citation type="submission" date="2020-09" db="EMBL/GenBank/DDBJ databases">
        <title>Eikenella S3660 sp. nov., isolated from a throat swab.</title>
        <authorList>
            <person name="Buhl M."/>
        </authorList>
    </citation>
    <scope>NUCLEOTIDE SEQUENCE [LARGE SCALE GENOMIC DNA]</scope>
    <source>
        <strain evidence="2 3">S3360</strain>
    </source>
</reference>
<keyword evidence="3" id="KW-1185">Reference proteome</keyword>
<accession>A0ABS0NCT2</accession>
<organism evidence="2 3">
    <name type="scientific">Eikenella glucosivorans</name>
    <dbReference type="NCBI Taxonomy" id="2766967"/>
    <lineage>
        <taxon>Bacteria</taxon>
        <taxon>Pseudomonadati</taxon>
        <taxon>Pseudomonadota</taxon>
        <taxon>Betaproteobacteria</taxon>
        <taxon>Neisseriales</taxon>
        <taxon>Neisseriaceae</taxon>
        <taxon>Eikenella</taxon>
    </lineage>
</organism>
<gene>
    <name evidence="2" type="ORF">H9Q10_10575</name>
</gene>
<sequence>MFELSLPLSLLLVALLLWLVVRLRQQHARHQPATPRGHDDCSFFTREYHRDEQ</sequence>
<feature type="region of interest" description="Disordered" evidence="1">
    <location>
        <begin position="30"/>
        <end position="53"/>
    </location>
</feature>
<protein>
    <submittedName>
        <fullName evidence="2">Uncharacterized protein</fullName>
    </submittedName>
</protein>
<dbReference type="EMBL" id="JACSGR010000008">
    <property type="protein sequence ID" value="MBH5330108.1"/>
    <property type="molecule type" value="Genomic_DNA"/>
</dbReference>
<dbReference type="RefSeq" id="WP_197903949.1">
    <property type="nucleotide sequence ID" value="NZ_JACSGR010000008.1"/>
</dbReference>
<proteinExistence type="predicted"/>
<feature type="compositionally biased region" description="Basic and acidic residues" evidence="1">
    <location>
        <begin position="36"/>
        <end position="53"/>
    </location>
</feature>
<name>A0ABS0NCT2_9NEIS</name>
<dbReference type="Proteomes" id="UP000768471">
    <property type="component" value="Unassembled WGS sequence"/>
</dbReference>
<comment type="caution">
    <text evidence="2">The sequence shown here is derived from an EMBL/GenBank/DDBJ whole genome shotgun (WGS) entry which is preliminary data.</text>
</comment>
<evidence type="ECO:0000313" key="3">
    <source>
        <dbReference type="Proteomes" id="UP000768471"/>
    </source>
</evidence>
<evidence type="ECO:0000256" key="1">
    <source>
        <dbReference type="SAM" id="MobiDB-lite"/>
    </source>
</evidence>
<evidence type="ECO:0000313" key="2">
    <source>
        <dbReference type="EMBL" id="MBH5330108.1"/>
    </source>
</evidence>